<dbReference type="SUPFAM" id="SSF56935">
    <property type="entry name" value="Porins"/>
    <property type="match status" value="1"/>
</dbReference>
<evidence type="ECO:0008006" key="3">
    <source>
        <dbReference type="Google" id="ProtNLM"/>
    </source>
</evidence>
<dbReference type="Proteomes" id="UP000474630">
    <property type="component" value="Chromosome"/>
</dbReference>
<reference evidence="1 2" key="1">
    <citation type="submission" date="2020-02" db="EMBL/GenBank/DDBJ databases">
        <title>Genome sequencing for Draconibacterium sp. strain M1.</title>
        <authorList>
            <person name="Park S.-J."/>
        </authorList>
    </citation>
    <scope>NUCLEOTIDE SEQUENCE [LARGE SCALE GENOMIC DNA]</scope>
    <source>
        <strain evidence="1 2">M1</strain>
    </source>
</reference>
<dbReference type="EMBL" id="CP048409">
    <property type="protein sequence ID" value="QIA08036.1"/>
    <property type="molecule type" value="Genomic_DNA"/>
</dbReference>
<accession>A0A6C0RDM7</accession>
<dbReference type="InterPro" id="IPR053728">
    <property type="entry name" value="Alginate_Permeability_Chnl"/>
</dbReference>
<organism evidence="1 2">
    <name type="scientific">Draconibacterium halophilum</name>
    <dbReference type="NCBI Taxonomy" id="2706887"/>
    <lineage>
        <taxon>Bacteria</taxon>
        <taxon>Pseudomonadati</taxon>
        <taxon>Bacteroidota</taxon>
        <taxon>Bacteroidia</taxon>
        <taxon>Marinilabiliales</taxon>
        <taxon>Prolixibacteraceae</taxon>
        <taxon>Draconibacterium</taxon>
    </lineage>
</organism>
<keyword evidence="2" id="KW-1185">Reference proteome</keyword>
<proteinExistence type="predicted"/>
<evidence type="ECO:0000313" key="2">
    <source>
        <dbReference type="Proteomes" id="UP000474630"/>
    </source>
</evidence>
<gene>
    <name evidence="1" type="ORF">G0Q07_09970</name>
</gene>
<sequence length="404" mass="45227">MKRFKYIGLIVLGVFIAQFSKAQFTLSGEFRPRTEMSHGYKNLAFEDQDASTITAQRTRLNAGFSNEFIKTGLVLQDVRRWGNQPQLVSNEDYAVSVHQAWAEVLFSPEFSLKAGRQELVYDDSRILGNVGWAHQARSHDVALFKYEEDIKLHFGIAHHENGDLTNSDYDGPDAYKDMQFVWFNNSWEKASLSLLLLNNGIPTLENGEQKTKFSQTIGGRVSGNIGGVKVASNLYYQTGEHISGRDISALNFLAEASMDAFTLGFEHLSGTDFGESDYKSFTPFYGTNHKFNGFMDYFFVGNHMGSVGLNDLYLKYKYSKDKIGFNAHLHYFAAAADIAADADKYLGTELDLSLSWAVNPMANISFGFSSMFAGDSMEILKVGDSSATHYWGYVMLSVTPSFIK</sequence>
<dbReference type="RefSeq" id="WP_163345957.1">
    <property type="nucleotide sequence ID" value="NZ_CP048409.1"/>
</dbReference>
<protein>
    <recommendedName>
        <fullName evidence="3">Alginate export domain-containing protein</fullName>
    </recommendedName>
</protein>
<evidence type="ECO:0000313" key="1">
    <source>
        <dbReference type="EMBL" id="QIA08036.1"/>
    </source>
</evidence>
<name>A0A6C0RDM7_9BACT</name>
<dbReference type="AlphaFoldDB" id="A0A6C0RDM7"/>
<dbReference type="Gene3D" id="2.40.160.100">
    <property type="match status" value="1"/>
</dbReference>
<dbReference type="KEGG" id="drc:G0Q07_09970"/>